<organism evidence="3 4">
    <name type="scientific">Portunus trituberculatus</name>
    <name type="common">Swimming crab</name>
    <name type="synonym">Neptunus trituberculatus</name>
    <dbReference type="NCBI Taxonomy" id="210409"/>
    <lineage>
        <taxon>Eukaryota</taxon>
        <taxon>Metazoa</taxon>
        <taxon>Ecdysozoa</taxon>
        <taxon>Arthropoda</taxon>
        <taxon>Crustacea</taxon>
        <taxon>Multicrustacea</taxon>
        <taxon>Malacostraca</taxon>
        <taxon>Eumalacostraca</taxon>
        <taxon>Eucarida</taxon>
        <taxon>Decapoda</taxon>
        <taxon>Pleocyemata</taxon>
        <taxon>Brachyura</taxon>
        <taxon>Eubrachyura</taxon>
        <taxon>Portunoidea</taxon>
        <taxon>Portunidae</taxon>
        <taxon>Portuninae</taxon>
        <taxon>Portunus</taxon>
    </lineage>
</organism>
<keyword evidence="4" id="KW-1185">Reference proteome</keyword>
<protein>
    <submittedName>
        <fullName evidence="3">Methyltransferase-like protein 6</fullName>
    </submittedName>
</protein>
<accession>A0A5B7HH73</accession>
<evidence type="ECO:0000256" key="2">
    <source>
        <dbReference type="ARBA" id="ARBA00022679"/>
    </source>
</evidence>
<dbReference type="InterPro" id="IPR026113">
    <property type="entry name" value="METTL2/6/8-like"/>
</dbReference>
<keyword evidence="2 3" id="KW-0808">Transferase</keyword>
<gene>
    <name evidence="3" type="primary">Mettl6</name>
    <name evidence="3" type="ORF">E2C01_066046</name>
</gene>
<proteinExistence type="predicted"/>
<dbReference type="Proteomes" id="UP000324222">
    <property type="component" value="Unassembled WGS sequence"/>
</dbReference>
<dbReference type="GO" id="GO:0032259">
    <property type="term" value="P:methylation"/>
    <property type="evidence" value="ECO:0007669"/>
    <property type="project" value="UniProtKB-KW"/>
</dbReference>
<comment type="caution">
    <text evidence="3">The sequence shown here is derived from an EMBL/GenBank/DDBJ whole genome shotgun (WGS) entry which is preliminary data.</text>
</comment>
<dbReference type="OrthoDB" id="417697at2759"/>
<evidence type="ECO:0000256" key="1">
    <source>
        <dbReference type="ARBA" id="ARBA00022603"/>
    </source>
</evidence>
<name>A0A5B7HH73_PORTR</name>
<dbReference type="AlphaFoldDB" id="A0A5B7HH73"/>
<keyword evidence="1 3" id="KW-0489">Methyltransferase</keyword>
<dbReference type="GO" id="GO:0008757">
    <property type="term" value="F:S-adenosylmethionine-dependent methyltransferase activity"/>
    <property type="evidence" value="ECO:0007669"/>
    <property type="project" value="UniProtKB-ARBA"/>
</dbReference>
<reference evidence="3 4" key="1">
    <citation type="submission" date="2019-05" db="EMBL/GenBank/DDBJ databases">
        <title>Another draft genome of Portunus trituberculatus and its Hox gene families provides insights of decapod evolution.</title>
        <authorList>
            <person name="Jeong J.-H."/>
            <person name="Song I."/>
            <person name="Kim S."/>
            <person name="Choi T."/>
            <person name="Kim D."/>
            <person name="Ryu S."/>
            <person name="Kim W."/>
        </authorList>
    </citation>
    <scope>NUCLEOTIDE SEQUENCE [LARGE SCALE GENOMIC DNA]</scope>
    <source>
        <tissue evidence="3">Muscle</tissue>
    </source>
</reference>
<evidence type="ECO:0000313" key="4">
    <source>
        <dbReference type="Proteomes" id="UP000324222"/>
    </source>
</evidence>
<evidence type="ECO:0000313" key="3">
    <source>
        <dbReference type="EMBL" id="MPC71760.1"/>
    </source>
</evidence>
<sequence>MDRYLKDTCFRGIRQKLLVWLSGGPDIGILSENASMDSEEQNQVMEKLPALTESQKQSLLKQDARGLVPAFHQQKLEKEAAKNWDKFYKRNETRFFKDRHWTTREFQELVGGGEVSRVLLEVSTHGGGLAFASYYIMCNGNLDIQSSLSNLLLSKGMHNKEL</sequence>
<dbReference type="EMBL" id="VSRR010033527">
    <property type="protein sequence ID" value="MPC71760.1"/>
    <property type="molecule type" value="Genomic_DNA"/>
</dbReference>
<dbReference type="PANTHER" id="PTHR22809">
    <property type="entry name" value="METHYLTRANSFERASE-RELATED"/>
    <property type="match status" value="1"/>
</dbReference>
<dbReference type="PANTHER" id="PTHR22809:SF5">
    <property type="entry name" value="TRNA N(3)-METHYLCYTIDINE METHYLTRANSFERASE METTL6"/>
    <property type="match status" value="1"/>
</dbReference>